<keyword evidence="9 22" id="KW-0436">Ligase</keyword>
<evidence type="ECO:0000256" key="11">
    <source>
        <dbReference type="ARBA" id="ARBA00022741"/>
    </source>
</evidence>
<dbReference type="CDD" id="cd02796">
    <property type="entry name" value="tRNA_bind_bactPheRS"/>
    <property type="match status" value="1"/>
</dbReference>
<dbReference type="InterPro" id="IPR020825">
    <property type="entry name" value="Phe-tRNA_synthase-like_B3/B4"/>
</dbReference>
<evidence type="ECO:0000256" key="15">
    <source>
        <dbReference type="ARBA" id="ARBA00022917"/>
    </source>
</evidence>
<proteinExistence type="inferred from homology"/>
<dbReference type="NCBIfam" id="TIGR00472">
    <property type="entry name" value="pheT_bact"/>
    <property type="match status" value="1"/>
</dbReference>
<dbReference type="InterPro" id="IPR045060">
    <property type="entry name" value="Phe-tRNA-ligase_IIc_bsu"/>
</dbReference>
<dbReference type="GO" id="GO:0005524">
    <property type="term" value="F:ATP binding"/>
    <property type="evidence" value="ECO:0007669"/>
    <property type="project" value="UniProtKB-KW"/>
</dbReference>
<dbReference type="GO" id="GO:0004826">
    <property type="term" value="F:phenylalanine-tRNA ligase activity"/>
    <property type="evidence" value="ECO:0007669"/>
    <property type="project" value="UniProtKB-EC"/>
</dbReference>
<evidence type="ECO:0000256" key="5">
    <source>
        <dbReference type="ARBA" id="ARBA00012814"/>
    </source>
</evidence>
<evidence type="ECO:0000259" key="21">
    <source>
        <dbReference type="PROSITE" id="PS51483"/>
    </source>
</evidence>
<reference evidence="22 23" key="1">
    <citation type="journal article" date="2016" name="Nat. Commun.">
        <title>Thousands of microbial genomes shed light on interconnected biogeochemical processes in an aquifer system.</title>
        <authorList>
            <person name="Anantharaman K."/>
            <person name="Brown C.T."/>
            <person name="Hug L.A."/>
            <person name="Sharon I."/>
            <person name="Castelle C.J."/>
            <person name="Probst A.J."/>
            <person name="Thomas B.C."/>
            <person name="Singh A."/>
            <person name="Wilkins M.J."/>
            <person name="Karaoz U."/>
            <person name="Brodie E.L."/>
            <person name="Williams K.H."/>
            <person name="Hubbard S.S."/>
            <person name="Banfield J.F."/>
        </authorList>
    </citation>
    <scope>NUCLEOTIDE SEQUENCE [LARGE SCALE GENOMIC DNA]</scope>
</reference>
<dbReference type="PROSITE" id="PS51483">
    <property type="entry name" value="B5"/>
    <property type="match status" value="1"/>
</dbReference>
<gene>
    <name evidence="22" type="ORF">A2215_01425</name>
</gene>
<dbReference type="EC" id="6.1.1.20" evidence="5"/>
<evidence type="ECO:0000259" key="20">
    <source>
        <dbReference type="PROSITE" id="PS50886"/>
    </source>
</evidence>
<name>A0A1F5EAI9_9BACT</name>
<comment type="similarity">
    <text evidence="3">Belongs to the phenylalanyl-tRNA synthetase beta subunit family. Type 1 subfamily.</text>
</comment>
<dbReference type="InterPro" id="IPR005147">
    <property type="entry name" value="tRNA_synthase_B5-dom"/>
</dbReference>
<dbReference type="SUPFAM" id="SSF46955">
    <property type="entry name" value="Putative DNA-binding domain"/>
    <property type="match status" value="1"/>
</dbReference>
<dbReference type="SUPFAM" id="SSF55681">
    <property type="entry name" value="Class II aaRS and biotin synthetases"/>
    <property type="match status" value="1"/>
</dbReference>
<dbReference type="Proteomes" id="UP000178583">
    <property type="component" value="Unassembled WGS sequence"/>
</dbReference>
<dbReference type="Pfam" id="PF03483">
    <property type="entry name" value="B3_4"/>
    <property type="match status" value="1"/>
</dbReference>
<dbReference type="SMART" id="SM00874">
    <property type="entry name" value="B5"/>
    <property type="match status" value="1"/>
</dbReference>
<evidence type="ECO:0000256" key="12">
    <source>
        <dbReference type="ARBA" id="ARBA00022840"/>
    </source>
</evidence>
<evidence type="ECO:0000256" key="6">
    <source>
        <dbReference type="ARBA" id="ARBA00017032"/>
    </source>
</evidence>
<dbReference type="Pfam" id="PF03484">
    <property type="entry name" value="B5"/>
    <property type="match status" value="1"/>
</dbReference>
<dbReference type="Pfam" id="PF17759">
    <property type="entry name" value="tRNA_synthFbeta"/>
    <property type="match status" value="1"/>
</dbReference>
<keyword evidence="14 19" id="KW-0694">RNA-binding</keyword>
<dbReference type="NCBIfam" id="NF045760">
    <property type="entry name" value="YtpR"/>
    <property type="match status" value="1"/>
</dbReference>
<evidence type="ECO:0000256" key="18">
    <source>
        <dbReference type="ARBA" id="ARBA00049255"/>
    </source>
</evidence>
<dbReference type="InterPro" id="IPR012340">
    <property type="entry name" value="NA-bd_OB-fold"/>
</dbReference>
<dbReference type="PROSITE" id="PS50886">
    <property type="entry name" value="TRBD"/>
    <property type="match status" value="1"/>
</dbReference>
<evidence type="ECO:0000256" key="2">
    <source>
        <dbReference type="ARBA" id="ARBA00004496"/>
    </source>
</evidence>
<feature type="domain" description="TRNA-binding" evidence="20">
    <location>
        <begin position="37"/>
        <end position="144"/>
    </location>
</feature>
<dbReference type="InterPro" id="IPR045864">
    <property type="entry name" value="aa-tRNA-synth_II/BPL/LPL"/>
</dbReference>
<comment type="cofactor">
    <cofactor evidence="1">
        <name>Mg(2+)</name>
        <dbReference type="ChEBI" id="CHEBI:18420"/>
    </cofactor>
</comment>
<evidence type="ECO:0000256" key="7">
    <source>
        <dbReference type="ARBA" id="ARBA00022490"/>
    </source>
</evidence>
<comment type="subcellular location">
    <subcellularLocation>
        <location evidence="2">Cytoplasm</location>
    </subcellularLocation>
</comment>
<dbReference type="SUPFAM" id="SSF56037">
    <property type="entry name" value="PheT/TilS domain"/>
    <property type="match status" value="1"/>
</dbReference>
<dbReference type="Gene3D" id="3.30.930.10">
    <property type="entry name" value="Bira Bifunctional Protein, Domain 2"/>
    <property type="match status" value="1"/>
</dbReference>
<keyword evidence="7" id="KW-0963">Cytoplasm</keyword>
<dbReference type="Pfam" id="PF01588">
    <property type="entry name" value="tRNA_bind"/>
    <property type="match status" value="1"/>
</dbReference>
<dbReference type="GO" id="GO:0000287">
    <property type="term" value="F:magnesium ion binding"/>
    <property type="evidence" value="ECO:0007669"/>
    <property type="project" value="InterPro"/>
</dbReference>
<dbReference type="InterPro" id="IPR005146">
    <property type="entry name" value="B3/B4_tRNA-bd"/>
</dbReference>
<keyword evidence="15" id="KW-0648">Protein biosynthesis</keyword>
<evidence type="ECO:0000256" key="4">
    <source>
        <dbReference type="ARBA" id="ARBA00011209"/>
    </source>
</evidence>
<keyword evidence="13" id="KW-0460">Magnesium</keyword>
<dbReference type="AlphaFoldDB" id="A0A1F5EAI9"/>
<keyword evidence="16" id="KW-0030">Aminoacyl-tRNA synthetase</keyword>
<evidence type="ECO:0000256" key="1">
    <source>
        <dbReference type="ARBA" id="ARBA00001946"/>
    </source>
</evidence>
<comment type="subunit">
    <text evidence="4">Tetramer of two alpha and two beta subunits.</text>
</comment>
<organism evidence="22 23">
    <name type="scientific">Candidatus Berkelbacteria bacterium RIFOXYA2_FULL_43_10</name>
    <dbReference type="NCBI Taxonomy" id="1797472"/>
    <lineage>
        <taxon>Bacteria</taxon>
        <taxon>Candidatus Berkelbacteria</taxon>
    </lineage>
</organism>
<protein>
    <recommendedName>
        <fullName evidence="6">Phenylalanine--tRNA ligase beta subunit</fullName>
        <ecNumber evidence="5">6.1.1.20</ecNumber>
    </recommendedName>
    <alternativeName>
        <fullName evidence="17">Phenylalanyl-tRNA synthetase beta subunit</fullName>
    </alternativeName>
</protein>
<dbReference type="InterPro" id="IPR002547">
    <property type="entry name" value="tRNA-bd_dom"/>
</dbReference>
<dbReference type="FunFam" id="3.50.40.10:FF:000001">
    <property type="entry name" value="Phenylalanine--tRNA ligase beta subunit"/>
    <property type="match status" value="1"/>
</dbReference>
<evidence type="ECO:0000313" key="23">
    <source>
        <dbReference type="Proteomes" id="UP000178583"/>
    </source>
</evidence>
<evidence type="ECO:0000256" key="10">
    <source>
        <dbReference type="ARBA" id="ARBA00022723"/>
    </source>
</evidence>
<dbReference type="GO" id="GO:0000049">
    <property type="term" value="F:tRNA binding"/>
    <property type="evidence" value="ECO:0007669"/>
    <property type="project" value="UniProtKB-UniRule"/>
</dbReference>
<dbReference type="PANTHER" id="PTHR10947:SF0">
    <property type="entry name" value="PHENYLALANINE--TRNA LIGASE BETA SUBUNIT"/>
    <property type="match status" value="1"/>
</dbReference>
<keyword evidence="11" id="KW-0547">Nucleotide-binding</keyword>
<dbReference type="InterPro" id="IPR004532">
    <property type="entry name" value="Phe-tRNA-ligase_IIc_bsu_bact"/>
</dbReference>
<dbReference type="FunFam" id="2.40.50.140:FF:000045">
    <property type="entry name" value="Phenylalanine--tRNA ligase beta subunit"/>
    <property type="match status" value="1"/>
</dbReference>
<dbReference type="PANTHER" id="PTHR10947">
    <property type="entry name" value="PHENYLALANYL-TRNA SYNTHETASE BETA CHAIN AND LEUCINE-RICH REPEAT-CONTAINING PROTEIN 47"/>
    <property type="match status" value="1"/>
</dbReference>
<evidence type="ECO:0000313" key="22">
    <source>
        <dbReference type="EMBL" id="OGD64361.1"/>
    </source>
</evidence>
<dbReference type="Gene3D" id="3.30.56.10">
    <property type="match status" value="2"/>
</dbReference>
<dbReference type="InterPro" id="IPR041616">
    <property type="entry name" value="PheRS_beta_core"/>
</dbReference>
<sequence length="559" mass="62203">MKVLKSWLQDYLKFNTSNEELAEKLSLCSFPVDSIETDIDKNIVVAKILAIKEHPDADKLRLVKIDDGENSYEIVCGASNIEVGQLVPFARPGSRVGDHTIKEAEIRGVKSQGMLCSELELRIGDDHTGILILDNKFKLGRAVGELLDSDAIFDLDITPNRGDCLSHFGVAREISALYSRSIVRPPIKLSMSGKQITDKVSLKVNDITACPQYMARLIEGVKIAESPDWIKKRLDLVGISSINNVVDITNYILLDLGHPLHAFDADKIDGDTVVVRRAKSKENIESIDHKQRKLAQDNLVIADAKGPIAIAGIIGGVRSEITNSTTDVIIEAAEFDRRVIRKSSKLLGLATEASHRFERGIDPGGVEYALNKAVKLISEIAGGKISFGILKHGEKGQSIEIDINYAGINKLLGTNLSAHDIDSILRRIGCEIKEGRAIVPLYRSDISIWQDLAEEVGRIFGYQNIDMKKVTTKRVKNENIFFKFKEMLKDILIENGFSENLSYSFIRNDEIGIYHFAKSNLLKVSNSCEKEDLYLRPSLIPLLLKTISKNQSFDRISVF</sequence>
<evidence type="ECO:0000256" key="19">
    <source>
        <dbReference type="PROSITE-ProRule" id="PRU00209"/>
    </source>
</evidence>
<dbReference type="EMBL" id="MEZY01000020">
    <property type="protein sequence ID" value="OGD64361.1"/>
    <property type="molecule type" value="Genomic_DNA"/>
</dbReference>
<evidence type="ECO:0000256" key="8">
    <source>
        <dbReference type="ARBA" id="ARBA00022555"/>
    </source>
</evidence>
<keyword evidence="10" id="KW-0479">Metal-binding</keyword>
<dbReference type="Gene3D" id="3.50.40.10">
    <property type="entry name" value="Phenylalanyl-trna Synthetase, Chain B, domain 3"/>
    <property type="match status" value="1"/>
</dbReference>
<evidence type="ECO:0000256" key="3">
    <source>
        <dbReference type="ARBA" id="ARBA00008653"/>
    </source>
</evidence>
<feature type="domain" description="B5" evidence="21">
    <location>
        <begin position="396"/>
        <end position="467"/>
    </location>
</feature>
<evidence type="ECO:0000256" key="13">
    <source>
        <dbReference type="ARBA" id="ARBA00022842"/>
    </source>
</evidence>
<dbReference type="GO" id="GO:0006432">
    <property type="term" value="P:phenylalanyl-tRNA aminoacylation"/>
    <property type="evidence" value="ECO:0007669"/>
    <property type="project" value="InterPro"/>
</dbReference>
<evidence type="ECO:0000256" key="9">
    <source>
        <dbReference type="ARBA" id="ARBA00022598"/>
    </source>
</evidence>
<accession>A0A1F5EAI9</accession>
<evidence type="ECO:0000256" key="16">
    <source>
        <dbReference type="ARBA" id="ARBA00023146"/>
    </source>
</evidence>
<dbReference type="InterPro" id="IPR033714">
    <property type="entry name" value="tRNA_bind_bactPheRS"/>
</dbReference>
<dbReference type="Gene3D" id="2.40.50.140">
    <property type="entry name" value="Nucleic acid-binding proteins"/>
    <property type="match status" value="1"/>
</dbReference>
<dbReference type="STRING" id="1797472.A2215_01425"/>
<keyword evidence="12" id="KW-0067">ATP-binding</keyword>
<comment type="catalytic activity">
    <reaction evidence="18">
        <text>tRNA(Phe) + L-phenylalanine + ATP = L-phenylalanyl-tRNA(Phe) + AMP + diphosphate + H(+)</text>
        <dbReference type="Rhea" id="RHEA:19413"/>
        <dbReference type="Rhea" id="RHEA-COMP:9668"/>
        <dbReference type="Rhea" id="RHEA-COMP:9699"/>
        <dbReference type="ChEBI" id="CHEBI:15378"/>
        <dbReference type="ChEBI" id="CHEBI:30616"/>
        <dbReference type="ChEBI" id="CHEBI:33019"/>
        <dbReference type="ChEBI" id="CHEBI:58095"/>
        <dbReference type="ChEBI" id="CHEBI:78442"/>
        <dbReference type="ChEBI" id="CHEBI:78531"/>
        <dbReference type="ChEBI" id="CHEBI:456215"/>
        <dbReference type="EC" id="6.1.1.20"/>
    </reaction>
</comment>
<keyword evidence="8 19" id="KW-0820">tRNA-binding</keyword>
<dbReference type="InterPro" id="IPR009061">
    <property type="entry name" value="DNA-bd_dom_put_sf"/>
</dbReference>
<comment type="caution">
    <text evidence="22">The sequence shown here is derived from an EMBL/GenBank/DDBJ whole genome shotgun (WGS) entry which is preliminary data.</text>
</comment>
<evidence type="ECO:0000256" key="14">
    <source>
        <dbReference type="ARBA" id="ARBA00022884"/>
    </source>
</evidence>
<feature type="non-terminal residue" evidence="22">
    <location>
        <position position="559"/>
    </location>
</feature>
<evidence type="ECO:0000256" key="17">
    <source>
        <dbReference type="ARBA" id="ARBA00033189"/>
    </source>
</evidence>
<dbReference type="GO" id="GO:0009328">
    <property type="term" value="C:phenylalanine-tRNA ligase complex"/>
    <property type="evidence" value="ECO:0007669"/>
    <property type="project" value="TreeGrafter"/>
</dbReference>
<dbReference type="SUPFAM" id="SSF50249">
    <property type="entry name" value="Nucleic acid-binding proteins"/>
    <property type="match status" value="1"/>
</dbReference>
<dbReference type="SMART" id="SM00873">
    <property type="entry name" value="B3_4"/>
    <property type="match status" value="1"/>
</dbReference>